<feature type="transmembrane region" description="Helical" evidence="1">
    <location>
        <begin position="6"/>
        <end position="24"/>
    </location>
</feature>
<protein>
    <submittedName>
        <fullName evidence="2">Uncharacterized protein</fullName>
    </submittedName>
</protein>
<name>X0ZXA3_9ZZZZ</name>
<dbReference type="EMBL" id="BART01002478">
    <property type="protein sequence ID" value="GAG62517.1"/>
    <property type="molecule type" value="Genomic_DNA"/>
</dbReference>
<sequence>MTIFYIAGSVMIGFYVIIVIIYAGSSKLSRKPDSEMPFDIDKRKA</sequence>
<keyword evidence="1" id="KW-1133">Transmembrane helix</keyword>
<keyword evidence="1" id="KW-0812">Transmembrane</keyword>
<accession>X0ZXA3</accession>
<gene>
    <name evidence="2" type="ORF">S01H4_07540</name>
</gene>
<dbReference type="AlphaFoldDB" id="X0ZXA3"/>
<evidence type="ECO:0000256" key="1">
    <source>
        <dbReference type="SAM" id="Phobius"/>
    </source>
</evidence>
<reference evidence="2" key="1">
    <citation type="journal article" date="2014" name="Front. Microbiol.">
        <title>High frequency of phylogenetically diverse reductive dehalogenase-homologous genes in deep subseafloor sedimentary metagenomes.</title>
        <authorList>
            <person name="Kawai M."/>
            <person name="Futagami T."/>
            <person name="Toyoda A."/>
            <person name="Takaki Y."/>
            <person name="Nishi S."/>
            <person name="Hori S."/>
            <person name="Arai W."/>
            <person name="Tsubouchi T."/>
            <person name="Morono Y."/>
            <person name="Uchiyama I."/>
            <person name="Ito T."/>
            <person name="Fujiyama A."/>
            <person name="Inagaki F."/>
            <person name="Takami H."/>
        </authorList>
    </citation>
    <scope>NUCLEOTIDE SEQUENCE</scope>
    <source>
        <strain evidence="2">Expedition CK06-06</strain>
    </source>
</reference>
<comment type="caution">
    <text evidence="2">The sequence shown here is derived from an EMBL/GenBank/DDBJ whole genome shotgun (WGS) entry which is preliminary data.</text>
</comment>
<organism evidence="2">
    <name type="scientific">marine sediment metagenome</name>
    <dbReference type="NCBI Taxonomy" id="412755"/>
    <lineage>
        <taxon>unclassified sequences</taxon>
        <taxon>metagenomes</taxon>
        <taxon>ecological metagenomes</taxon>
    </lineage>
</organism>
<proteinExistence type="predicted"/>
<keyword evidence="1" id="KW-0472">Membrane</keyword>
<evidence type="ECO:0000313" key="2">
    <source>
        <dbReference type="EMBL" id="GAG62517.1"/>
    </source>
</evidence>